<dbReference type="EMBL" id="RDQH01000327">
    <property type="protein sequence ID" value="RXI08975.1"/>
    <property type="molecule type" value="Genomic_DNA"/>
</dbReference>
<dbReference type="PANTHER" id="PTHR36024:SF1">
    <property type="entry name" value="OS11G0246900 PROTEIN"/>
    <property type="match status" value="1"/>
</dbReference>
<accession>A0A498KTC4</accession>
<dbReference type="Gene3D" id="1.25.40.20">
    <property type="entry name" value="Ankyrin repeat-containing domain"/>
    <property type="match status" value="1"/>
</dbReference>
<evidence type="ECO:0000313" key="2">
    <source>
        <dbReference type="Proteomes" id="UP000290289"/>
    </source>
</evidence>
<sequence>MEKSETFRPVQKLTTQESNEWGNLFQRAVSFYDWKLSESLILLAGPQALNDALCITLDSVWFLSTQEESNAIMGLIEKIVANGAHDFGSAVVRTSFMASCVQAFHGRTTSTIACAVTEMAQRLRDFVLECDGHVLLEGEPIAKEIHEFIEWIGPGFNFSGHRGSKDRANYNVQADEIQLQLSALKTFLDLAGNQLTSKDFSMAFYAACLPLYLSSTSFDLGCTSGNWETTAIPGLFGMLVKGGVESGIFNYSLVQASSFGNTEIVRIILKAARINNLNLDADWAFNFACLYSRFGTMECLVEEGNNVDFRTPLLGAAKSGCKPVVEWFVKMGCRDTELCIALVAATSSNQADVAAYLLHQLPDDLLAQRSFNILKAVGRVGGVNSLKGVAFLLGSDFLGDPATTYTVADTFAGSGDDDDANPELRAFLQEHWSERAFSDGIRQGQEHYMNIVRVLKWGESPICLAVLPPELRVAIAYLPLYRECVNAAGSRLVSQRLRGQLVEAVTRLGGGVLDGVNQCRELLAVLERRLPQFTS</sequence>
<evidence type="ECO:0000313" key="1">
    <source>
        <dbReference type="EMBL" id="RXI08975.1"/>
    </source>
</evidence>
<keyword evidence="2" id="KW-1185">Reference proteome</keyword>
<reference evidence="1 2" key="1">
    <citation type="submission" date="2018-10" db="EMBL/GenBank/DDBJ databases">
        <title>A high-quality apple genome assembly.</title>
        <authorList>
            <person name="Hu J."/>
        </authorList>
    </citation>
    <scope>NUCLEOTIDE SEQUENCE [LARGE SCALE GENOMIC DNA]</scope>
    <source>
        <strain evidence="2">cv. HFTH1</strain>
        <tissue evidence="1">Young leaf</tissue>
    </source>
</reference>
<dbReference type="PANTHER" id="PTHR36024">
    <property type="entry name" value="ANKYRIN REPEAT PROTEIN SKIP35"/>
    <property type="match status" value="1"/>
</dbReference>
<dbReference type="InterPro" id="IPR044956">
    <property type="entry name" value="SKIP35"/>
</dbReference>
<dbReference type="AlphaFoldDB" id="A0A498KTC4"/>
<proteinExistence type="predicted"/>
<gene>
    <name evidence="1" type="ORF">DVH24_023119</name>
</gene>
<name>A0A498KTC4_MALDO</name>
<organism evidence="1 2">
    <name type="scientific">Malus domestica</name>
    <name type="common">Apple</name>
    <name type="synonym">Pyrus malus</name>
    <dbReference type="NCBI Taxonomy" id="3750"/>
    <lineage>
        <taxon>Eukaryota</taxon>
        <taxon>Viridiplantae</taxon>
        <taxon>Streptophyta</taxon>
        <taxon>Embryophyta</taxon>
        <taxon>Tracheophyta</taxon>
        <taxon>Spermatophyta</taxon>
        <taxon>Magnoliopsida</taxon>
        <taxon>eudicotyledons</taxon>
        <taxon>Gunneridae</taxon>
        <taxon>Pentapetalae</taxon>
        <taxon>rosids</taxon>
        <taxon>fabids</taxon>
        <taxon>Rosales</taxon>
        <taxon>Rosaceae</taxon>
        <taxon>Amygdaloideae</taxon>
        <taxon>Maleae</taxon>
        <taxon>Malus</taxon>
    </lineage>
</organism>
<dbReference type="Proteomes" id="UP000290289">
    <property type="component" value="Chromosome 1"/>
</dbReference>
<comment type="caution">
    <text evidence="1">The sequence shown here is derived from an EMBL/GenBank/DDBJ whole genome shotgun (WGS) entry which is preliminary data.</text>
</comment>
<dbReference type="InterPro" id="IPR036770">
    <property type="entry name" value="Ankyrin_rpt-contain_sf"/>
</dbReference>
<dbReference type="SUPFAM" id="SSF48403">
    <property type="entry name" value="Ankyrin repeat"/>
    <property type="match status" value="1"/>
</dbReference>
<protein>
    <submittedName>
        <fullName evidence="1">Uncharacterized protein</fullName>
    </submittedName>
</protein>